<feature type="region of interest" description="Disordered" evidence="1">
    <location>
        <begin position="1"/>
        <end position="30"/>
    </location>
</feature>
<proteinExistence type="predicted"/>
<reference evidence="2" key="2">
    <citation type="journal article" date="2015" name="Fish Shellfish Immunol.">
        <title>Early steps in the European eel (Anguilla anguilla)-Vibrio vulnificus interaction in the gills: Role of the RtxA13 toxin.</title>
        <authorList>
            <person name="Callol A."/>
            <person name="Pajuelo D."/>
            <person name="Ebbesson L."/>
            <person name="Teles M."/>
            <person name="MacKenzie S."/>
            <person name="Amaro C."/>
        </authorList>
    </citation>
    <scope>NUCLEOTIDE SEQUENCE</scope>
</reference>
<dbReference type="AlphaFoldDB" id="A0A0E9PDZ5"/>
<evidence type="ECO:0000256" key="1">
    <source>
        <dbReference type="SAM" id="MobiDB-lite"/>
    </source>
</evidence>
<sequence>MGRGLANTQPHTHAQKMFQSLINPDTFDAY</sequence>
<dbReference type="EMBL" id="GBXM01106297">
    <property type="protein sequence ID" value="JAH02280.1"/>
    <property type="molecule type" value="Transcribed_RNA"/>
</dbReference>
<evidence type="ECO:0000313" key="2">
    <source>
        <dbReference type="EMBL" id="JAH02280.1"/>
    </source>
</evidence>
<protein>
    <submittedName>
        <fullName evidence="2">Uncharacterized protein</fullName>
    </submittedName>
</protein>
<organism evidence="2">
    <name type="scientific">Anguilla anguilla</name>
    <name type="common">European freshwater eel</name>
    <name type="synonym">Muraena anguilla</name>
    <dbReference type="NCBI Taxonomy" id="7936"/>
    <lineage>
        <taxon>Eukaryota</taxon>
        <taxon>Metazoa</taxon>
        <taxon>Chordata</taxon>
        <taxon>Craniata</taxon>
        <taxon>Vertebrata</taxon>
        <taxon>Euteleostomi</taxon>
        <taxon>Actinopterygii</taxon>
        <taxon>Neopterygii</taxon>
        <taxon>Teleostei</taxon>
        <taxon>Anguilliformes</taxon>
        <taxon>Anguillidae</taxon>
        <taxon>Anguilla</taxon>
    </lineage>
</organism>
<reference evidence="2" key="1">
    <citation type="submission" date="2014-11" db="EMBL/GenBank/DDBJ databases">
        <authorList>
            <person name="Amaro Gonzalez C."/>
        </authorList>
    </citation>
    <scope>NUCLEOTIDE SEQUENCE</scope>
</reference>
<feature type="compositionally biased region" description="Polar residues" evidence="1">
    <location>
        <begin position="1"/>
        <end position="23"/>
    </location>
</feature>
<name>A0A0E9PDZ5_ANGAN</name>
<accession>A0A0E9PDZ5</accession>